<comment type="caution">
    <text evidence="1">The sequence shown here is derived from an EMBL/GenBank/DDBJ whole genome shotgun (WGS) entry which is preliminary data.</text>
</comment>
<proteinExistence type="predicted"/>
<dbReference type="EMBL" id="JAJEQX010000031">
    <property type="protein sequence ID" value="MCC2255613.1"/>
    <property type="molecule type" value="Genomic_DNA"/>
</dbReference>
<sequence>YKENRYPLTGITVFNAQNCGIHQSGITVLCFRNDGSESSRILIMTFPVKSILQEEYACYLEGKAFKFTNQIAYAFTPYLEKEMDDYDMRSSIFLDKFD</sequence>
<dbReference type="RefSeq" id="WP_227708644.1">
    <property type="nucleotide sequence ID" value="NZ_JAJEQX010000031.1"/>
</dbReference>
<keyword evidence="2" id="KW-1185">Reference proteome</keyword>
<evidence type="ECO:0000313" key="2">
    <source>
        <dbReference type="Proteomes" id="UP001198151"/>
    </source>
</evidence>
<reference evidence="1 2" key="1">
    <citation type="submission" date="2021-10" db="EMBL/GenBank/DDBJ databases">
        <title>Anaerobic single-cell dispensing facilitates the cultivation of human gut bacteria.</title>
        <authorList>
            <person name="Afrizal A."/>
        </authorList>
    </citation>
    <scope>NUCLEOTIDE SEQUENCE [LARGE SCALE GENOMIC DNA]</scope>
    <source>
        <strain evidence="1 2">CLA-AA-H200</strain>
    </source>
</reference>
<feature type="non-terminal residue" evidence="1">
    <location>
        <position position="1"/>
    </location>
</feature>
<evidence type="ECO:0000313" key="1">
    <source>
        <dbReference type="EMBL" id="MCC2255613.1"/>
    </source>
</evidence>
<protein>
    <submittedName>
        <fullName evidence="1">Uncharacterized protein</fullName>
    </submittedName>
</protein>
<gene>
    <name evidence="1" type="ORF">LKD70_14520</name>
</gene>
<dbReference type="Proteomes" id="UP001198151">
    <property type="component" value="Unassembled WGS sequence"/>
</dbReference>
<organism evidence="1 2">
    <name type="scientific">Ruminococcus turbiniformis</name>
    <dbReference type="NCBI Taxonomy" id="2881258"/>
    <lineage>
        <taxon>Bacteria</taxon>
        <taxon>Bacillati</taxon>
        <taxon>Bacillota</taxon>
        <taxon>Clostridia</taxon>
        <taxon>Eubacteriales</taxon>
        <taxon>Oscillospiraceae</taxon>
        <taxon>Ruminococcus</taxon>
    </lineage>
</organism>
<name>A0ABS8G1Y9_9FIRM</name>
<accession>A0ABS8G1Y9</accession>